<dbReference type="InterPro" id="IPR052892">
    <property type="entry name" value="NA-targeting_endonuclease"/>
</dbReference>
<dbReference type="EMBL" id="MFKF01000040">
    <property type="protein sequence ID" value="OGG56229.1"/>
    <property type="molecule type" value="Genomic_DNA"/>
</dbReference>
<name>A0A1F6D471_HANXR</name>
<dbReference type="CDD" id="cd00085">
    <property type="entry name" value="HNHc"/>
    <property type="match status" value="1"/>
</dbReference>
<dbReference type="PANTHER" id="PTHR33877:SF2">
    <property type="entry name" value="OS07G0170200 PROTEIN"/>
    <property type="match status" value="1"/>
</dbReference>
<dbReference type="Gene3D" id="1.10.30.50">
    <property type="match status" value="1"/>
</dbReference>
<evidence type="ECO:0000313" key="3">
    <source>
        <dbReference type="Proteomes" id="UP000178606"/>
    </source>
</evidence>
<feature type="domain" description="HNH nuclease" evidence="1">
    <location>
        <begin position="71"/>
        <end position="122"/>
    </location>
</feature>
<keyword evidence="2" id="KW-0540">Nuclease</keyword>
<comment type="caution">
    <text evidence="2">The sequence shown here is derived from an EMBL/GenBank/DDBJ whole genome shotgun (WGS) entry which is preliminary data.</text>
</comment>
<evidence type="ECO:0000313" key="2">
    <source>
        <dbReference type="EMBL" id="OGG56229.1"/>
    </source>
</evidence>
<proteinExistence type="predicted"/>
<keyword evidence="2" id="KW-0255">Endonuclease</keyword>
<dbReference type="Pfam" id="PF14279">
    <property type="entry name" value="HNH_5"/>
    <property type="match status" value="1"/>
</dbReference>
<dbReference type="InterPro" id="IPR029471">
    <property type="entry name" value="HNH_5"/>
</dbReference>
<dbReference type="PANTHER" id="PTHR33877">
    <property type="entry name" value="SLL1193 PROTEIN"/>
    <property type="match status" value="1"/>
</dbReference>
<dbReference type="GO" id="GO:0004519">
    <property type="term" value="F:endonuclease activity"/>
    <property type="evidence" value="ECO:0007669"/>
    <property type="project" value="UniProtKB-KW"/>
</dbReference>
<reference evidence="2 3" key="1">
    <citation type="journal article" date="2016" name="Nat. Commun.">
        <title>Thousands of microbial genomes shed light on interconnected biogeochemical processes in an aquifer system.</title>
        <authorList>
            <person name="Anantharaman K."/>
            <person name="Brown C.T."/>
            <person name="Hug L.A."/>
            <person name="Sharon I."/>
            <person name="Castelle C.J."/>
            <person name="Probst A.J."/>
            <person name="Thomas B.C."/>
            <person name="Singh A."/>
            <person name="Wilkins M.J."/>
            <person name="Karaoz U."/>
            <person name="Brodie E.L."/>
            <person name="Williams K.H."/>
            <person name="Hubbard S.S."/>
            <person name="Banfield J.F."/>
        </authorList>
    </citation>
    <scope>NUCLEOTIDE SEQUENCE [LARGE SCALE GENOMIC DNA]</scope>
    <source>
        <strain evidence="3">RIFCSPLOWO2_12_FULL_64_10</strain>
    </source>
</reference>
<sequence length="168" mass="19302">MLSQHVLVLNQNYEPVNVCSVRRAIILVFRGKAQIVEQSGHDLHSVSHRFPVPSVVRLILYIRIPQKKMVLSKRNVMKRDAHQCQYCGTTHAKMTVDHVIPRTLGGGDTWENLVCACARCNNVKGNRSLEQAGMKLIRRPQRPNHVTFIRLMVGGVPDHRWRPYLFMD</sequence>
<dbReference type="InterPro" id="IPR003615">
    <property type="entry name" value="HNH_nuc"/>
</dbReference>
<protein>
    <submittedName>
        <fullName evidence="2">HNH endonuclease</fullName>
    </submittedName>
</protein>
<dbReference type="Proteomes" id="UP000178606">
    <property type="component" value="Unassembled WGS sequence"/>
</dbReference>
<gene>
    <name evidence="2" type="ORF">A3F84_10185</name>
</gene>
<keyword evidence="2" id="KW-0378">Hydrolase</keyword>
<dbReference type="SMART" id="SM00507">
    <property type="entry name" value="HNHc"/>
    <property type="match status" value="1"/>
</dbReference>
<dbReference type="AlphaFoldDB" id="A0A1F6D471"/>
<accession>A0A1F6D471</accession>
<organism evidence="2 3">
    <name type="scientific">Handelsmanbacteria sp. (strain RIFCSPLOWO2_12_FULL_64_10)</name>
    <dbReference type="NCBI Taxonomy" id="1817868"/>
    <lineage>
        <taxon>Bacteria</taxon>
        <taxon>Candidatus Handelsmaniibacteriota</taxon>
    </lineage>
</organism>
<evidence type="ECO:0000259" key="1">
    <source>
        <dbReference type="SMART" id="SM00507"/>
    </source>
</evidence>